<gene>
    <name evidence="1" type="ORF">ACFFQ6_21450</name>
</gene>
<sequence>MAAEERHGLSRSRYFWRTTCACSASPSSSTQPLLCA</sequence>
<accession>A0ABV5XIN9</accession>
<dbReference type="Proteomes" id="UP001589587">
    <property type="component" value="Unassembled WGS sequence"/>
</dbReference>
<reference evidence="1 2" key="1">
    <citation type="submission" date="2024-09" db="EMBL/GenBank/DDBJ databases">
        <authorList>
            <person name="Sun Q."/>
            <person name="Mori K."/>
        </authorList>
    </citation>
    <scope>NUCLEOTIDE SEQUENCE [LARGE SCALE GENOMIC DNA]</scope>
    <source>
        <strain evidence="1 2">JCM 11411</strain>
    </source>
</reference>
<dbReference type="RefSeq" id="WP_143538659.1">
    <property type="nucleotide sequence ID" value="NZ_JBEUOO010000005.1"/>
</dbReference>
<evidence type="ECO:0000313" key="1">
    <source>
        <dbReference type="EMBL" id="MFB9782271.1"/>
    </source>
</evidence>
<comment type="caution">
    <text evidence="1">The sequence shown here is derived from an EMBL/GenBank/DDBJ whole genome shotgun (WGS) entry which is preliminary data.</text>
</comment>
<name>A0ABV5XIN9_9NOCA</name>
<organism evidence="1 2">
    <name type="scientific">Rhodococcus baikonurensis</name>
    <dbReference type="NCBI Taxonomy" id="172041"/>
    <lineage>
        <taxon>Bacteria</taxon>
        <taxon>Bacillati</taxon>
        <taxon>Actinomycetota</taxon>
        <taxon>Actinomycetes</taxon>
        <taxon>Mycobacteriales</taxon>
        <taxon>Nocardiaceae</taxon>
        <taxon>Rhodococcus</taxon>
        <taxon>Rhodococcus erythropolis group</taxon>
    </lineage>
</organism>
<evidence type="ECO:0000313" key="2">
    <source>
        <dbReference type="Proteomes" id="UP001589587"/>
    </source>
</evidence>
<dbReference type="EMBL" id="JBHMAS010000049">
    <property type="protein sequence ID" value="MFB9782271.1"/>
    <property type="molecule type" value="Genomic_DNA"/>
</dbReference>
<dbReference type="GeneID" id="93801202"/>
<protein>
    <submittedName>
        <fullName evidence="1">Uncharacterized protein</fullName>
    </submittedName>
</protein>
<keyword evidence="2" id="KW-1185">Reference proteome</keyword>
<proteinExistence type="predicted"/>